<dbReference type="AlphaFoldDB" id="A0A4Y1MQQ5"/>
<evidence type="ECO:0000313" key="1">
    <source>
        <dbReference type="EMBL" id="AWV20322.1"/>
    </source>
</evidence>
<proteinExistence type="predicted"/>
<reference evidence="1" key="1">
    <citation type="submission" date="2017-12" db="EMBL/GenBank/DDBJ databases">
        <authorList>
            <person name="Martens C."/>
            <person name="Dahlstrom E."/>
            <person name="Barbian K."/>
            <person name="Sykora L."/>
            <person name="Ricklefs S."/>
            <person name="Bruno D."/>
            <person name="Anzick I."/>
            <person name="Myles I."/>
            <person name="Datta S.K."/>
        </authorList>
    </citation>
    <scope>NUCLEOTIDE SEQUENCE</scope>
    <source>
        <strain evidence="1">AD2</strain>
        <plasmid evidence="1">p2-AD2</plasmid>
    </source>
</reference>
<accession>A0A4Y1MQQ5</accession>
<organism evidence="1">
    <name type="scientific">Roseomonas mucosa</name>
    <dbReference type="NCBI Taxonomy" id="207340"/>
    <lineage>
        <taxon>Bacteria</taxon>
        <taxon>Pseudomonadati</taxon>
        <taxon>Pseudomonadota</taxon>
        <taxon>Alphaproteobacteria</taxon>
        <taxon>Acetobacterales</taxon>
        <taxon>Roseomonadaceae</taxon>
        <taxon>Roseomonas</taxon>
    </lineage>
</organism>
<protein>
    <submittedName>
        <fullName evidence="1">Iron-regulated protein frpC</fullName>
    </submittedName>
</protein>
<name>A0A4Y1MQQ5_9PROT</name>
<dbReference type="EMBL" id="CP025187">
    <property type="protein sequence ID" value="AWV20322.1"/>
    <property type="molecule type" value="Genomic_DNA"/>
</dbReference>
<keyword evidence="1" id="KW-0614">Plasmid</keyword>
<geneLocation type="plasmid" evidence="1">
    <name>p2-AD2</name>
</geneLocation>
<sequence length="78" mass="8325">MPSDVPDLGDLSDISDYANIHTYAANGIRPSWVIPASVEGMATIASNDPVVITETGYYTLPGNKNWGASAIRSKPNIF</sequence>
<gene>
    <name evidence="1" type="ORF">RADP37_01627e</name>
</gene>